<keyword evidence="1" id="KW-0472">Membrane</keyword>
<evidence type="ECO:0000259" key="2">
    <source>
        <dbReference type="Pfam" id="PF01757"/>
    </source>
</evidence>
<sequence length="492" mass="56821">MGRILSAFNPIRNFKTIFRRPSNNHINSFDGVRAISSQYMVLYHCLVFLIWTLPKGIIGDFTGKPYSKLISCGDVAVDFFFYLSGYLVMLRFLKEEEKEKEKEKEKGSEKKGEKGEKTGSKLGYDFNFFARRLLRLYPLLYFYVFFKVLQLMPFNINHAGLIKAILSLVFFYNDYTAPTMYQPAMHGWSVAVEMKAYAVFLFIRRLMKKKINALKVLICFVVGFCLISFALSLYVPKFFTYNLLTCFVPDLWYNMIDPYETDFQKSIDADDAFWATDAGRDAHIQLSGLYYGTHLRIIVMLVGAIFAYIQERSKLSVSLKKSPLSRIAFLIGSLVLFASYFALKASNLMDTIDFTETSPLFNVLFRLIIFNRSVLSVGFGGMLFLIINKIGLFGNIFNYLFSNKLWVPFSNLSYSLYMGHPLAIFIITVEYAKNIIENGFEIILFVKFVITAFITSYIISLFLYLFIEMPFINLSPKRTQADSTLEKEKKIK</sequence>
<dbReference type="Pfam" id="PF01757">
    <property type="entry name" value="Acyl_transf_3"/>
    <property type="match status" value="1"/>
</dbReference>
<dbReference type="InterPro" id="IPR052728">
    <property type="entry name" value="O2_lipid_transport_reg"/>
</dbReference>
<feature type="transmembrane region" description="Helical" evidence="1">
    <location>
        <begin position="41"/>
        <end position="63"/>
    </location>
</feature>
<dbReference type="EMBL" id="JAOAOG010000329">
    <property type="protein sequence ID" value="KAJ6228146.1"/>
    <property type="molecule type" value="Genomic_DNA"/>
</dbReference>
<keyword evidence="4" id="KW-1185">Reference proteome</keyword>
<keyword evidence="1" id="KW-0812">Transmembrane</keyword>
<dbReference type="Proteomes" id="UP001150062">
    <property type="component" value="Unassembled WGS sequence"/>
</dbReference>
<feature type="transmembrane region" description="Helical" evidence="1">
    <location>
        <begin position="289"/>
        <end position="309"/>
    </location>
</feature>
<organism evidence="3 4">
    <name type="scientific">Anaeramoeba flamelloides</name>
    <dbReference type="NCBI Taxonomy" id="1746091"/>
    <lineage>
        <taxon>Eukaryota</taxon>
        <taxon>Metamonada</taxon>
        <taxon>Anaeramoebidae</taxon>
        <taxon>Anaeramoeba</taxon>
    </lineage>
</organism>
<feature type="transmembrane region" description="Helical" evidence="1">
    <location>
        <begin position="215"/>
        <end position="235"/>
    </location>
</feature>
<evidence type="ECO:0000256" key="1">
    <source>
        <dbReference type="SAM" id="Phobius"/>
    </source>
</evidence>
<accession>A0ABQ8X655</accession>
<feature type="transmembrane region" description="Helical" evidence="1">
    <location>
        <begin position="75"/>
        <end position="93"/>
    </location>
</feature>
<evidence type="ECO:0000313" key="4">
    <source>
        <dbReference type="Proteomes" id="UP001150062"/>
    </source>
</evidence>
<gene>
    <name evidence="3" type="ORF">M0813_08970</name>
</gene>
<evidence type="ECO:0000313" key="3">
    <source>
        <dbReference type="EMBL" id="KAJ6228146.1"/>
    </source>
</evidence>
<feature type="transmembrane region" description="Helical" evidence="1">
    <location>
        <begin position="363"/>
        <end position="385"/>
    </location>
</feature>
<proteinExistence type="predicted"/>
<protein>
    <submittedName>
        <fullName evidence="3">O-acyltransferase</fullName>
    </submittedName>
</protein>
<name>A0ABQ8X655_9EUKA</name>
<reference evidence="3" key="1">
    <citation type="submission" date="2022-08" db="EMBL/GenBank/DDBJ databases">
        <title>Novel sulfate-reducing endosymbionts in the free-living metamonad Anaeramoeba.</title>
        <authorList>
            <person name="Jerlstrom-Hultqvist J."/>
            <person name="Cepicka I."/>
            <person name="Gallot-Lavallee L."/>
            <person name="Salas-Leiva D."/>
            <person name="Curtis B.A."/>
            <person name="Zahonova K."/>
            <person name="Pipaliya S."/>
            <person name="Dacks J."/>
            <person name="Roger A.J."/>
        </authorList>
    </citation>
    <scope>NUCLEOTIDE SEQUENCE</scope>
    <source>
        <strain evidence="3">Schooner1</strain>
    </source>
</reference>
<feature type="transmembrane region" description="Helical" evidence="1">
    <location>
        <begin position="184"/>
        <end position="203"/>
    </location>
</feature>
<feature type="transmembrane region" description="Helical" evidence="1">
    <location>
        <begin position="324"/>
        <end position="343"/>
    </location>
</feature>
<comment type="caution">
    <text evidence="3">The sequence shown here is derived from an EMBL/GenBank/DDBJ whole genome shotgun (WGS) entry which is preliminary data.</text>
</comment>
<dbReference type="PANTHER" id="PTHR11161">
    <property type="entry name" value="O-ACYLTRANSFERASE"/>
    <property type="match status" value="1"/>
</dbReference>
<feature type="transmembrane region" description="Helical" evidence="1">
    <location>
        <begin position="139"/>
        <end position="172"/>
    </location>
</feature>
<feature type="domain" description="Acyltransferase 3" evidence="2">
    <location>
        <begin position="27"/>
        <end position="460"/>
    </location>
</feature>
<dbReference type="PANTHER" id="PTHR11161:SF12">
    <property type="entry name" value="ACYLTRANSFERASE 3 DOMAIN-CONTAINING PROTEIN-RELATED"/>
    <property type="match status" value="1"/>
</dbReference>
<feature type="transmembrane region" description="Helical" evidence="1">
    <location>
        <begin position="444"/>
        <end position="467"/>
    </location>
</feature>
<keyword evidence="1" id="KW-1133">Transmembrane helix</keyword>
<dbReference type="InterPro" id="IPR002656">
    <property type="entry name" value="Acyl_transf_3_dom"/>
</dbReference>
<feature type="transmembrane region" description="Helical" evidence="1">
    <location>
        <begin position="415"/>
        <end position="432"/>
    </location>
</feature>